<reference evidence="8" key="1">
    <citation type="submission" date="2020-05" db="EMBL/GenBank/DDBJ databases">
        <authorList>
            <person name="Chiriac C."/>
            <person name="Salcher M."/>
            <person name="Ghai R."/>
            <person name="Kavagutti S V."/>
        </authorList>
    </citation>
    <scope>NUCLEOTIDE SEQUENCE</scope>
</reference>
<gene>
    <name evidence="7" type="ORF">UFOPK2582_00587</name>
    <name evidence="8" type="ORF">UFOPK3046_00127</name>
    <name evidence="9" type="ORF">UFOPK3914_00222</name>
    <name evidence="10" type="ORF">UFOPK4173_00668</name>
    <name evidence="11" type="ORF">UFOPK4354_01019</name>
</gene>
<organism evidence="8">
    <name type="scientific">freshwater metagenome</name>
    <dbReference type="NCBI Taxonomy" id="449393"/>
    <lineage>
        <taxon>unclassified sequences</taxon>
        <taxon>metagenomes</taxon>
        <taxon>ecological metagenomes</taxon>
    </lineage>
</organism>
<evidence type="ECO:0000256" key="4">
    <source>
        <dbReference type="ARBA" id="ARBA00022989"/>
    </source>
</evidence>
<dbReference type="GO" id="GO:0005886">
    <property type="term" value="C:plasma membrane"/>
    <property type="evidence" value="ECO:0007669"/>
    <property type="project" value="UniProtKB-SubCell"/>
</dbReference>
<evidence type="ECO:0000256" key="3">
    <source>
        <dbReference type="ARBA" id="ARBA00022692"/>
    </source>
</evidence>
<protein>
    <submittedName>
        <fullName evidence="8">Unannotated protein</fullName>
    </submittedName>
</protein>
<dbReference type="Pfam" id="PF02653">
    <property type="entry name" value="BPD_transp_2"/>
    <property type="match status" value="1"/>
</dbReference>
<dbReference type="InterPro" id="IPR001851">
    <property type="entry name" value="ABC_transp_permease"/>
</dbReference>
<keyword evidence="4 6" id="KW-1133">Transmembrane helix</keyword>
<dbReference type="PANTHER" id="PTHR30482:SF10">
    <property type="entry name" value="HIGH-AFFINITY BRANCHED-CHAIN AMINO ACID TRANSPORT PROTEIN BRAE"/>
    <property type="match status" value="1"/>
</dbReference>
<evidence type="ECO:0000256" key="2">
    <source>
        <dbReference type="ARBA" id="ARBA00022475"/>
    </source>
</evidence>
<dbReference type="EMBL" id="CAFBPW010000055">
    <property type="protein sequence ID" value="CAB5031507.1"/>
    <property type="molecule type" value="Genomic_DNA"/>
</dbReference>
<feature type="transmembrane region" description="Helical" evidence="6">
    <location>
        <begin position="235"/>
        <end position="254"/>
    </location>
</feature>
<evidence type="ECO:0000256" key="1">
    <source>
        <dbReference type="ARBA" id="ARBA00004651"/>
    </source>
</evidence>
<proteinExistence type="predicted"/>
<feature type="transmembrane region" description="Helical" evidence="6">
    <location>
        <begin position="124"/>
        <end position="141"/>
    </location>
</feature>
<feature type="transmembrane region" description="Helical" evidence="6">
    <location>
        <begin position="187"/>
        <end position="205"/>
    </location>
</feature>
<dbReference type="PANTHER" id="PTHR30482">
    <property type="entry name" value="HIGH-AFFINITY BRANCHED-CHAIN AMINO ACID TRANSPORT SYSTEM PERMEASE"/>
    <property type="match status" value="1"/>
</dbReference>
<dbReference type="EMBL" id="CAFBOG010000010">
    <property type="protein sequence ID" value="CAB4969318.1"/>
    <property type="molecule type" value="Genomic_DNA"/>
</dbReference>
<dbReference type="CDD" id="cd06581">
    <property type="entry name" value="TM_PBP1_LivM_like"/>
    <property type="match status" value="1"/>
</dbReference>
<feature type="transmembrane region" description="Helical" evidence="6">
    <location>
        <begin position="96"/>
        <end position="118"/>
    </location>
</feature>
<evidence type="ECO:0000313" key="11">
    <source>
        <dbReference type="EMBL" id="CAB5066658.1"/>
    </source>
</evidence>
<name>A0A6J6XEQ9_9ZZZZ</name>
<feature type="transmembrane region" description="Helical" evidence="6">
    <location>
        <begin position="314"/>
        <end position="339"/>
    </location>
</feature>
<feature type="transmembrane region" description="Helical" evidence="6">
    <location>
        <begin position="22"/>
        <end position="40"/>
    </location>
</feature>
<evidence type="ECO:0000313" key="8">
    <source>
        <dbReference type="EMBL" id="CAB4794283.1"/>
    </source>
</evidence>
<feature type="transmembrane region" description="Helical" evidence="6">
    <location>
        <begin position="47"/>
        <end position="66"/>
    </location>
</feature>
<feature type="transmembrane region" description="Helical" evidence="6">
    <location>
        <begin position="72"/>
        <end position="89"/>
    </location>
</feature>
<evidence type="ECO:0000313" key="9">
    <source>
        <dbReference type="EMBL" id="CAB4969318.1"/>
    </source>
</evidence>
<dbReference type="EMBL" id="CAEZXS010000051">
    <property type="protein sequence ID" value="CAB4694101.1"/>
    <property type="molecule type" value="Genomic_DNA"/>
</dbReference>
<dbReference type="AlphaFoldDB" id="A0A6J6XEQ9"/>
<keyword evidence="3 6" id="KW-0812">Transmembrane</keyword>
<evidence type="ECO:0000313" key="7">
    <source>
        <dbReference type="EMBL" id="CAB4694101.1"/>
    </source>
</evidence>
<accession>A0A6J6XEQ9</accession>
<dbReference type="InterPro" id="IPR043428">
    <property type="entry name" value="LivM-like"/>
</dbReference>
<evidence type="ECO:0000313" key="10">
    <source>
        <dbReference type="EMBL" id="CAB5031507.1"/>
    </source>
</evidence>
<evidence type="ECO:0000256" key="6">
    <source>
        <dbReference type="SAM" id="Phobius"/>
    </source>
</evidence>
<dbReference type="EMBL" id="CAFAAQ010000005">
    <property type="protein sequence ID" value="CAB4794283.1"/>
    <property type="molecule type" value="Genomic_DNA"/>
</dbReference>
<sequence>MSATATTGASAHRSPGDWALKVAPWVVLFVILAIVPFQFPSFRVEQFCFWMTLAIAACGLNLLTGYNGQISVGHGALFGIGAYTTGILITEFGVPLFGATVASAVLCFATGILIGLPALRIKGLYLALVTLAVATLFPLLLEQFSAITGGSGGLQITSPQLYRGEMRERPIRLESPVAGLENDQWKYFVFLGITVVIFILSRNLIKSRVGRSLVAVRDNEVAAESSGIPVSQVKIVTFGLSAAIAGIGGSLFALDQGQLYPSSFTIVLSIYILVAVVVGGAASIIGPAIGAVFYGLFSDVIVQQMPDRIQPARAVILGVLLILLMLLAPGGIVGGFRTLQAKWSARRSSALNSGPDPIV</sequence>
<comment type="subcellular location">
    <subcellularLocation>
        <location evidence="1">Cell membrane</location>
        <topology evidence="1">Multi-pass membrane protein</topology>
    </subcellularLocation>
</comment>
<keyword evidence="2" id="KW-1003">Cell membrane</keyword>
<dbReference type="EMBL" id="CAFBQW010000103">
    <property type="protein sequence ID" value="CAB5066658.1"/>
    <property type="molecule type" value="Genomic_DNA"/>
</dbReference>
<dbReference type="GO" id="GO:0015658">
    <property type="term" value="F:branched-chain amino acid transmembrane transporter activity"/>
    <property type="evidence" value="ECO:0007669"/>
    <property type="project" value="InterPro"/>
</dbReference>
<keyword evidence="5 6" id="KW-0472">Membrane</keyword>
<evidence type="ECO:0000256" key="5">
    <source>
        <dbReference type="ARBA" id="ARBA00023136"/>
    </source>
</evidence>
<feature type="transmembrane region" description="Helical" evidence="6">
    <location>
        <begin position="266"/>
        <end position="294"/>
    </location>
</feature>